<dbReference type="Gene3D" id="3.30.230.10">
    <property type="match status" value="1"/>
</dbReference>
<name>A0A135YUE5_9FIRM</name>
<dbReference type="PROSITE" id="PS00648">
    <property type="entry name" value="RIBONUCLEASE_P"/>
    <property type="match status" value="1"/>
</dbReference>
<keyword evidence="4 7" id="KW-0255">Endonuclease</keyword>
<dbReference type="GO" id="GO:0001682">
    <property type="term" value="P:tRNA 5'-leader removal"/>
    <property type="evidence" value="ECO:0007669"/>
    <property type="project" value="UniProtKB-UniRule"/>
</dbReference>
<dbReference type="eggNOG" id="COG0594">
    <property type="taxonomic scope" value="Bacteria"/>
</dbReference>
<dbReference type="PATRIC" id="fig|1261.3.peg.31"/>
<dbReference type="NCBIfam" id="TIGR00188">
    <property type="entry name" value="rnpA"/>
    <property type="match status" value="1"/>
</dbReference>
<comment type="similarity">
    <text evidence="7">Belongs to the RnpA family.</text>
</comment>
<proteinExistence type="inferred from homology"/>
<evidence type="ECO:0000313" key="10">
    <source>
        <dbReference type="Proteomes" id="UP000070326"/>
    </source>
</evidence>
<dbReference type="GO" id="GO:0030677">
    <property type="term" value="C:ribonuclease P complex"/>
    <property type="evidence" value="ECO:0007669"/>
    <property type="project" value="TreeGrafter"/>
</dbReference>
<evidence type="ECO:0000256" key="4">
    <source>
        <dbReference type="ARBA" id="ARBA00022759"/>
    </source>
</evidence>
<protein>
    <recommendedName>
        <fullName evidence="7 8">Ribonuclease P protein component</fullName>
        <shortName evidence="7">RNase P protein</shortName>
        <shortName evidence="7">RNaseP protein</shortName>
        <ecNumber evidence="7 8">3.1.26.5</ecNumber>
    </recommendedName>
    <alternativeName>
        <fullName evidence="7">Protein C5</fullName>
    </alternativeName>
</protein>
<evidence type="ECO:0000256" key="6">
    <source>
        <dbReference type="ARBA" id="ARBA00022884"/>
    </source>
</evidence>
<dbReference type="InterPro" id="IPR014721">
    <property type="entry name" value="Ribsml_uS5_D2-typ_fold_subgr"/>
</dbReference>
<dbReference type="InterPro" id="IPR020568">
    <property type="entry name" value="Ribosomal_Su5_D2-typ_SF"/>
</dbReference>
<evidence type="ECO:0000256" key="2">
    <source>
        <dbReference type="ARBA" id="ARBA00022694"/>
    </source>
</evidence>
<dbReference type="Pfam" id="PF00825">
    <property type="entry name" value="Ribonuclease_P"/>
    <property type="match status" value="1"/>
</dbReference>
<comment type="function">
    <text evidence="1 7">RNaseP catalyzes the removal of the 5'-leader sequence from pre-tRNA to produce the mature 5'-terminus. It can also cleave other RNA substrates such as 4.5S RNA. The protein component plays an auxiliary but essential role in vivo by binding to the 5'-leader sequence and broadening the substrate specificity of the ribozyme.</text>
</comment>
<sequence length="129" mass="15220">MVFFVIFSRAKKMELVMHFNNTDGIKKDPEFRRIYRSGKSMADRNLVVYKMKNKKEKSRIGISISKKVGKAHVRNKLRRYIKEAYRLNIDPYVKGGYDYIFIARVNSSDASYHDIEKSIKYLAKKAKMV</sequence>
<dbReference type="GO" id="GO:0000049">
    <property type="term" value="F:tRNA binding"/>
    <property type="evidence" value="ECO:0007669"/>
    <property type="project" value="UniProtKB-UniRule"/>
</dbReference>
<evidence type="ECO:0000256" key="1">
    <source>
        <dbReference type="ARBA" id="ARBA00002663"/>
    </source>
</evidence>
<dbReference type="GO" id="GO:0004526">
    <property type="term" value="F:ribonuclease P activity"/>
    <property type="evidence" value="ECO:0007669"/>
    <property type="project" value="UniProtKB-UniRule"/>
</dbReference>
<accession>A0A135YUE5</accession>
<evidence type="ECO:0000256" key="5">
    <source>
        <dbReference type="ARBA" id="ARBA00022801"/>
    </source>
</evidence>
<dbReference type="Proteomes" id="UP000070326">
    <property type="component" value="Unassembled WGS sequence"/>
</dbReference>
<keyword evidence="6 7" id="KW-0694">RNA-binding</keyword>
<dbReference type="HAMAP" id="MF_00227">
    <property type="entry name" value="RNase_P"/>
    <property type="match status" value="1"/>
</dbReference>
<evidence type="ECO:0000256" key="8">
    <source>
        <dbReference type="NCBIfam" id="TIGR00188"/>
    </source>
</evidence>
<comment type="caution">
    <text evidence="9">The sequence shown here is derived from an EMBL/GenBank/DDBJ whole genome shotgun (WGS) entry which is preliminary data.</text>
</comment>
<keyword evidence="5 7" id="KW-0378">Hydrolase</keyword>
<comment type="subunit">
    <text evidence="7">Consists of a catalytic RNA component (M1 or rnpB) and a protein subunit.</text>
</comment>
<dbReference type="InterPro" id="IPR020539">
    <property type="entry name" value="RNase_P_CS"/>
</dbReference>
<dbReference type="PANTHER" id="PTHR33992">
    <property type="entry name" value="RIBONUCLEASE P PROTEIN COMPONENT"/>
    <property type="match status" value="1"/>
</dbReference>
<reference evidence="9 10" key="1">
    <citation type="submission" date="2016-02" db="EMBL/GenBank/DDBJ databases">
        <authorList>
            <person name="Wen L."/>
            <person name="He K."/>
            <person name="Yang H."/>
        </authorList>
    </citation>
    <scope>NUCLEOTIDE SEQUENCE [LARGE SCALE GENOMIC DNA]</scope>
    <source>
        <strain evidence="9 10">MJR8628A</strain>
    </source>
</reference>
<dbReference type="STRING" id="1261.HMPREF3195_00919"/>
<dbReference type="PANTHER" id="PTHR33992:SF1">
    <property type="entry name" value="RIBONUCLEASE P PROTEIN COMPONENT"/>
    <property type="match status" value="1"/>
</dbReference>
<evidence type="ECO:0000256" key="7">
    <source>
        <dbReference type="HAMAP-Rule" id="MF_00227"/>
    </source>
</evidence>
<keyword evidence="2 7" id="KW-0819">tRNA processing</keyword>
<dbReference type="AlphaFoldDB" id="A0A135YUE5"/>
<dbReference type="EC" id="3.1.26.5" evidence="7 8"/>
<dbReference type="InterPro" id="IPR000100">
    <property type="entry name" value="RNase_P"/>
</dbReference>
<dbReference type="EMBL" id="LSQZ01000035">
    <property type="protein sequence ID" value="KXI13026.1"/>
    <property type="molecule type" value="Genomic_DNA"/>
</dbReference>
<comment type="catalytic activity">
    <reaction evidence="7">
        <text>Endonucleolytic cleavage of RNA, removing 5'-extranucleotides from tRNA precursor.</text>
        <dbReference type="EC" id="3.1.26.5"/>
    </reaction>
</comment>
<keyword evidence="3 7" id="KW-0540">Nuclease</keyword>
<dbReference type="SUPFAM" id="SSF54211">
    <property type="entry name" value="Ribosomal protein S5 domain 2-like"/>
    <property type="match status" value="1"/>
</dbReference>
<organism evidence="9 10">
    <name type="scientific">Peptostreptococcus anaerobius</name>
    <dbReference type="NCBI Taxonomy" id="1261"/>
    <lineage>
        <taxon>Bacteria</taxon>
        <taxon>Bacillati</taxon>
        <taxon>Bacillota</taxon>
        <taxon>Clostridia</taxon>
        <taxon>Peptostreptococcales</taxon>
        <taxon>Peptostreptococcaceae</taxon>
        <taxon>Peptostreptococcus</taxon>
    </lineage>
</organism>
<evidence type="ECO:0000256" key="3">
    <source>
        <dbReference type="ARBA" id="ARBA00022722"/>
    </source>
</evidence>
<evidence type="ECO:0000313" key="9">
    <source>
        <dbReference type="EMBL" id="KXI13026.1"/>
    </source>
</evidence>
<gene>
    <name evidence="7" type="primary">rnpA</name>
    <name evidence="9" type="ORF">HMPREF3195_00919</name>
</gene>
<dbReference type="GO" id="GO:0042781">
    <property type="term" value="F:3'-tRNA processing endoribonuclease activity"/>
    <property type="evidence" value="ECO:0007669"/>
    <property type="project" value="TreeGrafter"/>
</dbReference>